<dbReference type="InterPro" id="IPR016157">
    <property type="entry name" value="Cullin_CS"/>
</dbReference>
<keyword evidence="8" id="KW-0234">DNA repair</keyword>
<evidence type="ECO:0000256" key="1">
    <source>
        <dbReference type="ARBA" id="ARBA00004906"/>
    </source>
</evidence>
<evidence type="ECO:0000313" key="14">
    <source>
        <dbReference type="EMBL" id="KJE89856.1"/>
    </source>
</evidence>
<dbReference type="Pfam" id="PF10557">
    <property type="entry name" value="Cullin_Nedd8"/>
    <property type="match status" value="1"/>
</dbReference>
<feature type="region of interest" description="Disordered" evidence="12">
    <location>
        <begin position="1"/>
        <end position="99"/>
    </location>
</feature>
<comment type="similarity">
    <text evidence="2 10 11">Belongs to the cullin family.</text>
</comment>
<evidence type="ECO:0000256" key="6">
    <source>
        <dbReference type="ARBA" id="ARBA00022786"/>
    </source>
</evidence>
<dbReference type="Pfam" id="PF00888">
    <property type="entry name" value="Cullin"/>
    <property type="match status" value="1"/>
</dbReference>
<dbReference type="InterPro" id="IPR045093">
    <property type="entry name" value="Cullin"/>
</dbReference>
<name>A0A0D2U3S1_CAPO3</name>
<dbReference type="FunFam" id="1.20.1310.10:FF:000035">
    <property type="entry name" value="Ubiquitin ligase subunit CulD, putative"/>
    <property type="match status" value="1"/>
</dbReference>
<dbReference type="OrthoDB" id="27073at2759"/>
<dbReference type="FunFam" id="1.20.1310.10:FF:000004">
    <property type="entry name" value="Cullin 4B"/>
    <property type="match status" value="1"/>
</dbReference>
<dbReference type="Gene3D" id="3.30.230.130">
    <property type="entry name" value="Cullin, Chain C, Domain 2"/>
    <property type="match status" value="1"/>
</dbReference>
<keyword evidence="7" id="KW-0832">Ubl conjugation</keyword>
<keyword evidence="6" id="KW-0833">Ubl conjugation pathway</keyword>
<dbReference type="GO" id="GO:0031625">
    <property type="term" value="F:ubiquitin protein ligase binding"/>
    <property type="evidence" value="ECO:0007669"/>
    <property type="project" value="InterPro"/>
</dbReference>
<dbReference type="InterPro" id="IPR036317">
    <property type="entry name" value="Cullin_homology_sf"/>
</dbReference>
<dbReference type="PhylomeDB" id="A0A0D2U3S1"/>
<dbReference type="PROSITE" id="PS01256">
    <property type="entry name" value="CULLIN_1"/>
    <property type="match status" value="1"/>
</dbReference>
<keyword evidence="5" id="KW-0227">DNA damage</keyword>
<dbReference type="SUPFAM" id="SSF46785">
    <property type="entry name" value="Winged helix' DNA-binding domain"/>
    <property type="match status" value="1"/>
</dbReference>
<dbReference type="SMART" id="SM00182">
    <property type="entry name" value="CULLIN"/>
    <property type="match status" value="1"/>
</dbReference>
<dbReference type="SUPFAM" id="SSF74788">
    <property type="entry name" value="Cullin repeat-like"/>
    <property type="match status" value="1"/>
</dbReference>
<evidence type="ECO:0000256" key="8">
    <source>
        <dbReference type="ARBA" id="ARBA00023204"/>
    </source>
</evidence>
<dbReference type="AlphaFoldDB" id="A0A0D2U3S1"/>
<keyword evidence="15" id="KW-1185">Reference proteome</keyword>
<dbReference type="GO" id="GO:0031464">
    <property type="term" value="C:Cul4A-RING E3 ubiquitin ligase complex"/>
    <property type="evidence" value="ECO:0007669"/>
    <property type="project" value="UniProtKB-ARBA"/>
</dbReference>
<dbReference type="InterPro" id="IPR016159">
    <property type="entry name" value="Cullin_repeat-like_dom_sf"/>
</dbReference>
<dbReference type="FunFam" id="1.10.10.10:FF:000050">
    <property type="entry name" value="Cullin 4B"/>
    <property type="match status" value="1"/>
</dbReference>
<dbReference type="GO" id="GO:0006511">
    <property type="term" value="P:ubiquitin-dependent protein catabolic process"/>
    <property type="evidence" value="ECO:0007669"/>
    <property type="project" value="InterPro"/>
</dbReference>
<proteinExistence type="inferred from homology"/>
<comment type="pathway">
    <text evidence="1">Protein modification; protein ubiquitination.</text>
</comment>
<accession>A0A0D2U3S1</accession>
<dbReference type="GO" id="GO:0042254">
    <property type="term" value="P:ribosome biogenesis"/>
    <property type="evidence" value="ECO:0007669"/>
    <property type="project" value="UniProtKB-ARBA"/>
</dbReference>
<dbReference type="PROSITE" id="PS50069">
    <property type="entry name" value="CULLIN_2"/>
    <property type="match status" value="1"/>
</dbReference>
<dbReference type="SMART" id="SM00884">
    <property type="entry name" value="Cullin_Nedd8"/>
    <property type="match status" value="1"/>
</dbReference>
<protein>
    <recommendedName>
        <fullName evidence="9">Cullin-4</fullName>
    </recommendedName>
</protein>
<dbReference type="STRING" id="595528.A0A0D2U3S1"/>
<dbReference type="InParanoid" id="A0A0D2U3S1"/>
<evidence type="ECO:0000256" key="12">
    <source>
        <dbReference type="SAM" id="MobiDB-lite"/>
    </source>
</evidence>
<feature type="compositionally biased region" description="Low complexity" evidence="12">
    <location>
        <begin position="9"/>
        <end position="85"/>
    </location>
</feature>
<evidence type="ECO:0000256" key="10">
    <source>
        <dbReference type="PROSITE-ProRule" id="PRU00330"/>
    </source>
</evidence>
<dbReference type="GO" id="GO:0006281">
    <property type="term" value="P:DNA repair"/>
    <property type="evidence" value="ECO:0007669"/>
    <property type="project" value="UniProtKB-KW"/>
</dbReference>
<evidence type="ECO:0000256" key="11">
    <source>
        <dbReference type="RuleBase" id="RU003829"/>
    </source>
</evidence>
<evidence type="ECO:0000256" key="2">
    <source>
        <dbReference type="ARBA" id="ARBA00006019"/>
    </source>
</evidence>
<dbReference type="FunCoup" id="A0A0D2U3S1">
    <property type="interactions" value="505"/>
</dbReference>
<dbReference type="FunFam" id="1.20.1310.10:FF:000001">
    <property type="entry name" value="Cullin 3"/>
    <property type="match status" value="1"/>
</dbReference>
<dbReference type="GO" id="GO:0005634">
    <property type="term" value="C:nucleus"/>
    <property type="evidence" value="ECO:0007669"/>
    <property type="project" value="UniProtKB-ARBA"/>
</dbReference>
<dbReference type="InterPro" id="IPR001373">
    <property type="entry name" value="Cullin_N"/>
</dbReference>
<dbReference type="Gene3D" id="1.10.10.10">
    <property type="entry name" value="Winged helix-like DNA-binding domain superfamily/Winged helix DNA-binding domain"/>
    <property type="match status" value="1"/>
</dbReference>
<dbReference type="InterPro" id="IPR019559">
    <property type="entry name" value="Cullin_neddylation_domain"/>
</dbReference>
<reference evidence="15" key="1">
    <citation type="submission" date="2011-02" db="EMBL/GenBank/DDBJ databases">
        <title>The Genome Sequence of Capsaspora owczarzaki ATCC 30864.</title>
        <authorList>
            <person name="Russ C."/>
            <person name="Cuomo C."/>
            <person name="Burger G."/>
            <person name="Gray M.W."/>
            <person name="Holland P.W.H."/>
            <person name="King N."/>
            <person name="Lang F.B.F."/>
            <person name="Roger A.J."/>
            <person name="Ruiz-Trillo I."/>
            <person name="Young S.K."/>
            <person name="Zeng Q."/>
            <person name="Gargeya S."/>
            <person name="Alvarado L."/>
            <person name="Berlin A."/>
            <person name="Chapman S.B."/>
            <person name="Chen Z."/>
            <person name="Freedman E."/>
            <person name="Gellesch M."/>
            <person name="Goldberg J."/>
            <person name="Griggs A."/>
            <person name="Gujja S."/>
            <person name="Heilman E."/>
            <person name="Heiman D."/>
            <person name="Howarth C."/>
            <person name="Mehta T."/>
            <person name="Neiman D."/>
            <person name="Pearson M."/>
            <person name="Roberts A."/>
            <person name="Saif S."/>
            <person name="Shea T."/>
            <person name="Shenoy N."/>
            <person name="Sisk P."/>
            <person name="Stolte C."/>
            <person name="Sykes S."/>
            <person name="White J."/>
            <person name="Yandava C."/>
            <person name="Haas B."/>
            <person name="Nusbaum C."/>
            <person name="Birren B."/>
        </authorList>
    </citation>
    <scope>NUCLEOTIDE SEQUENCE</scope>
    <source>
        <strain evidence="15">ATCC 30864</strain>
    </source>
</reference>
<dbReference type="Proteomes" id="UP000008743">
    <property type="component" value="Unassembled WGS sequence"/>
</dbReference>
<dbReference type="Gene3D" id="1.20.1310.10">
    <property type="entry name" value="Cullin Repeats"/>
    <property type="match status" value="4"/>
</dbReference>
<evidence type="ECO:0000256" key="5">
    <source>
        <dbReference type="ARBA" id="ARBA00022763"/>
    </source>
</evidence>
<evidence type="ECO:0000259" key="13">
    <source>
        <dbReference type="PROSITE" id="PS50069"/>
    </source>
</evidence>
<gene>
    <name evidence="14" type="ORF">CAOG_001275</name>
</gene>
<dbReference type="InterPro" id="IPR016158">
    <property type="entry name" value="Cullin_homology"/>
</dbReference>
<feature type="domain" description="Cullin family profile" evidence="13">
    <location>
        <begin position="483"/>
        <end position="706"/>
    </location>
</feature>
<evidence type="ECO:0000256" key="4">
    <source>
        <dbReference type="ARBA" id="ARBA00022553"/>
    </source>
</evidence>
<dbReference type="InterPro" id="IPR059120">
    <property type="entry name" value="Cullin-like_AB"/>
</dbReference>
<dbReference type="InterPro" id="IPR036390">
    <property type="entry name" value="WH_DNA-bd_sf"/>
</dbReference>
<evidence type="ECO:0000313" key="15">
    <source>
        <dbReference type="Proteomes" id="UP000008743"/>
    </source>
</evidence>
<dbReference type="PANTHER" id="PTHR11932">
    <property type="entry name" value="CULLIN"/>
    <property type="match status" value="1"/>
</dbReference>
<dbReference type="InterPro" id="IPR036388">
    <property type="entry name" value="WH-like_DNA-bd_sf"/>
</dbReference>
<organism evidence="14 15">
    <name type="scientific">Capsaspora owczarzaki (strain ATCC 30864)</name>
    <dbReference type="NCBI Taxonomy" id="595528"/>
    <lineage>
        <taxon>Eukaryota</taxon>
        <taxon>Filasterea</taxon>
        <taxon>Capsaspora</taxon>
    </lineage>
</organism>
<evidence type="ECO:0000256" key="7">
    <source>
        <dbReference type="ARBA" id="ARBA00022843"/>
    </source>
</evidence>
<dbReference type="FunFam" id="1.20.1310.10:FF:000003">
    <property type="entry name" value="Cullin 4A"/>
    <property type="match status" value="1"/>
</dbReference>
<dbReference type="EMBL" id="KE346361">
    <property type="protein sequence ID" value="KJE89856.1"/>
    <property type="molecule type" value="Genomic_DNA"/>
</dbReference>
<dbReference type="SUPFAM" id="SSF75632">
    <property type="entry name" value="Cullin homology domain"/>
    <property type="match status" value="1"/>
</dbReference>
<keyword evidence="3" id="KW-1017">Isopeptide bond</keyword>
<dbReference type="eggNOG" id="KOG2167">
    <property type="taxonomic scope" value="Eukaryota"/>
</dbReference>
<evidence type="ECO:0000256" key="3">
    <source>
        <dbReference type="ARBA" id="ARBA00022499"/>
    </source>
</evidence>
<keyword evidence="4" id="KW-0597">Phosphoprotein</keyword>
<sequence length="833" mass="93295">MSTGPRLFPSSSSSTSSSSSSSAAPTSASSKPGSLGSPFATSSSSTLPSSSSDPSPLAGGTGRPAAAAAAAGFTSSSAAAMQSSPHHPHHHHALQASSASASSYMMSIGGSSSARKKTEGKTLSIKGFKVAPKLPPNYEQETWQKLQAAVRAVHEARPIDSYLEVLYEAVENLCLLGGGATLYERLTAECESHLRLEAEKLSVASEDPVTFLSVVDACWQAHCEQMITIRSIFLHLDRTYVLQNPHVQSLWDVGLIYFRRQVAEVTVTQRRLITGILLLIEQERAGDSVNRSLLKSLLRMFSSLGMYTEAFEPHFLRATHELYAREGAALITTMPVPDYLAHVEARLQAESERIVHYLDIHTRRNLLATVERQLIEQHIRVLIERGFEELCNANRIADLSRFYSLLGRVNGLEPLRVAFAAYIKKRGAALVCDPEKDKNMVQDLLDMKQQLDTLLSQCFGHNDRFQNCMKESFEAFINMRQNKPAELIAKFIDAKLRAGNKEATEEELETVLDRLMILFRYIQGKDVFEAFYKNDLARRLLHNKSASVDSERAMLSKLKQECGGQFTGKLEGMFKDMDLSKAIMVSFNQSKFASQMGDIELSVSVLTQGYWPTNKPTSMNMLRIQQEFQKFYLQKHTGKQLSWDNPRGDCLVRAAFPKGTKELQVSFMQTLVLLALNAGDGVSFPTIKAETNIGKSSLLRLLQSLACGKIRVLNKNPKGRDVNETDTFDFNTDFVNKHYRLKVNQIQMKETAEENADTNEKVNQNRQYQIDAAIVRIMKARKSLAHQLLLSELFNQLKFPMKPADLKKRIESLIDREYLERDEKDQSTYIYLA</sequence>
<dbReference type="Pfam" id="PF26557">
    <property type="entry name" value="Cullin_AB"/>
    <property type="match status" value="1"/>
</dbReference>
<evidence type="ECO:0000256" key="9">
    <source>
        <dbReference type="ARBA" id="ARBA00069613"/>
    </source>
</evidence>